<evidence type="ECO:0000256" key="1">
    <source>
        <dbReference type="ARBA" id="ARBA00004196"/>
    </source>
</evidence>
<dbReference type="CDD" id="cd01536">
    <property type="entry name" value="PBP1_ABC_sugar_binding-like"/>
    <property type="match status" value="1"/>
</dbReference>
<dbReference type="EMBL" id="SPKJ01000012">
    <property type="protein sequence ID" value="MYZ47242.1"/>
    <property type="molecule type" value="Genomic_DNA"/>
</dbReference>
<proteinExistence type="inferred from homology"/>
<dbReference type="AlphaFoldDB" id="A0A964WSR4"/>
<gene>
    <name evidence="6" type="ORF">E4O86_05890</name>
</gene>
<dbReference type="SUPFAM" id="SSF53822">
    <property type="entry name" value="Periplasmic binding protein-like I"/>
    <property type="match status" value="1"/>
</dbReference>
<keyword evidence="3 4" id="KW-0732">Signal</keyword>
<dbReference type="GO" id="GO:0030313">
    <property type="term" value="C:cell envelope"/>
    <property type="evidence" value="ECO:0007669"/>
    <property type="project" value="UniProtKB-SubCell"/>
</dbReference>
<evidence type="ECO:0000256" key="4">
    <source>
        <dbReference type="SAM" id="SignalP"/>
    </source>
</evidence>
<name>A0A964WSR4_9HYPH</name>
<evidence type="ECO:0000256" key="2">
    <source>
        <dbReference type="ARBA" id="ARBA00007639"/>
    </source>
</evidence>
<protein>
    <recommendedName>
        <fullName evidence="5">Periplasmic binding protein domain-containing protein</fullName>
    </recommendedName>
</protein>
<feature type="signal peptide" evidence="4">
    <location>
        <begin position="1"/>
        <end position="35"/>
    </location>
</feature>
<feature type="chain" id="PRO_5037883960" description="Periplasmic binding protein domain-containing protein" evidence="4">
    <location>
        <begin position="36"/>
        <end position="344"/>
    </location>
</feature>
<reference evidence="6" key="1">
    <citation type="submission" date="2019-03" db="EMBL/GenBank/DDBJ databases">
        <title>Afifella sp. nov., isolated from activated sludge.</title>
        <authorList>
            <person name="Li Q."/>
            <person name="Liu Y."/>
        </authorList>
    </citation>
    <scope>NUCLEOTIDE SEQUENCE</scope>
    <source>
        <strain evidence="6">L72</strain>
    </source>
</reference>
<dbReference type="InterPro" id="IPR028082">
    <property type="entry name" value="Peripla_BP_I"/>
</dbReference>
<comment type="subcellular location">
    <subcellularLocation>
        <location evidence="1">Cell envelope</location>
    </subcellularLocation>
</comment>
<dbReference type="Pfam" id="PF13407">
    <property type="entry name" value="Peripla_BP_4"/>
    <property type="match status" value="1"/>
</dbReference>
<evidence type="ECO:0000313" key="7">
    <source>
        <dbReference type="Proteomes" id="UP000773614"/>
    </source>
</evidence>
<dbReference type="GO" id="GO:0030246">
    <property type="term" value="F:carbohydrate binding"/>
    <property type="evidence" value="ECO:0007669"/>
    <property type="project" value="UniProtKB-ARBA"/>
</dbReference>
<evidence type="ECO:0000313" key="6">
    <source>
        <dbReference type="EMBL" id="MYZ47242.1"/>
    </source>
</evidence>
<comment type="caution">
    <text evidence="6">The sequence shown here is derived from an EMBL/GenBank/DDBJ whole genome shotgun (WGS) entry which is preliminary data.</text>
</comment>
<dbReference type="Gene3D" id="3.40.50.2300">
    <property type="match status" value="2"/>
</dbReference>
<sequence length="344" mass="36733">MAARTNHRRVPMSGFKLKLLLPVIAASLFPIAAQAQEKTIAFMRAGPDPYYQYGMNAAEVAAKELGIKLVTYSANTDPSQELANVQDAITRGVDGILIYAVSLSSEKAAIAQAKRGGVPIFFQYGYDPALLKDAAGFMQIDVGTFGKPLGEWLGKKLPEGKIAIIAGKLGRGDAEAYTKGFKDGLAASGSKAEIVSEVPGDWNRQMALDAAAQILTAHPDLDAMFVQNEDMAVGASIAIERARKTDQVTMVAMNGAPYGLDLIRDGKLALTNANPPSIASVMALRLLAGVIDKTIEPGKYYEAPTQVIDKANVEEAIRWDAPAEQIKEWLKLPLPKPVEPAPAG</sequence>
<evidence type="ECO:0000256" key="3">
    <source>
        <dbReference type="ARBA" id="ARBA00022729"/>
    </source>
</evidence>
<dbReference type="Proteomes" id="UP000773614">
    <property type="component" value="Unassembled WGS sequence"/>
</dbReference>
<accession>A0A964WSR4</accession>
<comment type="similarity">
    <text evidence="2">Belongs to the bacterial solute-binding protein 2 family.</text>
</comment>
<evidence type="ECO:0000259" key="5">
    <source>
        <dbReference type="Pfam" id="PF13407"/>
    </source>
</evidence>
<dbReference type="InterPro" id="IPR025997">
    <property type="entry name" value="SBP_2_dom"/>
</dbReference>
<dbReference type="PANTHER" id="PTHR46847">
    <property type="entry name" value="D-ALLOSE-BINDING PERIPLASMIC PROTEIN-RELATED"/>
    <property type="match status" value="1"/>
</dbReference>
<organism evidence="6 7">
    <name type="scientific">Propylenella binzhouense</name>
    <dbReference type="NCBI Taxonomy" id="2555902"/>
    <lineage>
        <taxon>Bacteria</taxon>
        <taxon>Pseudomonadati</taxon>
        <taxon>Pseudomonadota</taxon>
        <taxon>Alphaproteobacteria</taxon>
        <taxon>Hyphomicrobiales</taxon>
        <taxon>Propylenellaceae</taxon>
        <taxon>Propylenella</taxon>
    </lineage>
</organism>
<keyword evidence="7" id="KW-1185">Reference proteome</keyword>
<feature type="domain" description="Periplasmic binding protein" evidence="5">
    <location>
        <begin position="46"/>
        <end position="287"/>
    </location>
</feature>
<dbReference type="PANTHER" id="PTHR46847:SF1">
    <property type="entry name" value="D-ALLOSE-BINDING PERIPLASMIC PROTEIN-RELATED"/>
    <property type="match status" value="1"/>
</dbReference>